<proteinExistence type="predicted"/>
<keyword evidence="1" id="KW-0812">Transmembrane</keyword>
<evidence type="ECO:0000313" key="3">
    <source>
        <dbReference type="Proteomes" id="UP000292927"/>
    </source>
</evidence>
<reference evidence="2 3" key="1">
    <citation type="submission" date="2019-02" db="EMBL/GenBank/DDBJ databases">
        <title>Genomic Encyclopedia of Type Strains, Phase IV (KMG-IV): sequencing the most valuable type-strain genomes for metagenomic binning, comparative biology and taxonomic classification.</title>
        <authorList>
            <person name="Goeker M."/>
        </authorList>
    </citation>
    <scope>NUCLEOTIDE SEQUENCE [LARGE SCALE GENOMIC DNA]</scope>
    <source>
        <strain evidence="2 3">DSM 29486</strain>
    </source>
</reference>
<organism evidence="2 3">
    <name type="scientific">Cuneatibacter caecimuris</name>
    <dbReference type="NCBI Taxonomy" id="1796618"/>
    <lineage>
        <taxon>Bacteria</taxon>
        <taxon>Bacillati</taxon>
        <taxon>Bacillota</taxon>
        <taxon>Clostridia</taxon>
        <taxon>Lachnospirales</taxon>
        <taxon>Lachnospiraceae</taxon>
        <taxon>Cuneatibacter</taxon>
    </lineage>
</organism>
<dbReference type="Pfam" id="PF19700">
    <property type="entry name" value="DUF6198"/>
    <property type="match status" value="1"/>
</dbReference>
<evidence type="ECO:0000313" key="2">
    <source>
        <dbReference type="EMBL" id="RZS93053.1"/>
    </source>
</evidence>
<feature type="transmembrane region" description="Helical" evidence="1">
    <location>
        <begin position="12"/>
        <end position="36"/>
    </location>
</feature>
<comment type="caution">
    <text evidence="2">The sequence shown here is derived from an EMBL/GenBank/DDBJ whole genome shotgun (WGS) entry which is preliminary data.</text>
</comment>
<feature type="transmembrane region" description="Helical" evidence="1">
    <location>
        <begin position="160"/>
        <end position="177"/>
    </location>
</feature>
<dbReference type="OrthoDB" id="307317at2"/>
<dbReference type="RefSeq" id="WP_130436044.1">
    <property type="nucleotide sequence ID" value="NZ_SGXF01000006.1"/>
</dbReference>
<feature type="transmembrane region" description="Helical" evidence="1">
    <location>
        <begin position="56"/>
        <end position="73"/>
    </location>
</feature>
<gene>
    <name evidence="2" type="ORF">EV209_2802</name>
</gene>
<accession>A0A4Q7NZW6</accession>
<dbReference type="PANTHER" id="PTHR40078">
    <property type="entry name" value="INTEGRAL MEMBRANE PROTEIN-RELATED"/>
    <property type="match status" value="1"/>
</dbReference>
<sequence length="209" mass="23200">MRGKENIIKNGLLYVSGVQLLALGMVLLVSSDLGVSVGTAVSYVMSRQFPELTLGVWHYLCHGFVLLLLILILRRIRPFYLLSFLTSIFMGYSMDFYRLLLPGQVSGIVLRSLFLALGIVGIGLGIALNYASGWPAAPFDTFSKEISQHFHWKISKVKTIFDLTCLTLAAVFSLLFFRRVVGIGIGTVVSAFTVGICVGFFKKKLEHWI</sequence>
<keyword evidence="1" id="KW-1133">Transmembrane helix</keyword>
<keyword evidence="3" id="KW-1185">Reference proteome</keyword>
<feature type="transmembrane region" description="Helical" evidence="1">
    <location>
        <begin position="113"/>
        <end position="139"/>
    </location>
</feature>
<dbReference type="PANTHER" id="PTHR40078:SF1">
    <property type="entry name" value="INTEGRAL MEMBRANE PROTEIN"/>
    <property type="match status" value="1"/>
</dbReference>
<dbReference type="InterPro" id="IPR038750">
    <property type="entry name" value="YczE/YyaS-like"/>
</dbReference>
<feature type="transmembrane region" description="Helical" evidence="1">
    <location>
        <begin position="183"/>
        <end position="201"/>
    </location>
</feature>
<dbReference type="AlphaFoldDB" id="A0A4Q7NZW6"/>
<dbReference type="Proteomes" id="UP000292927">
    <property type="component" value="Unassembled WGS sequence"/>
</dbReference>
<evidence type="ECO:0000256" key="1">
    <source>
        <dbReference type="SAM" id="Phobius"/>
    </source>
</evidence>
<dbReference type="EMBL" id="SGXF01000006">
    <property type="protein sequence ID" value="RZS93053.1"/>
    <property type="molecule type" value="Genomic_DNA"/>
</dbReference>
<name>A0A4Q7NZW6_9FIRM</name>
<feature type="transmembrane region" description="Helical" evidence="1">
    <location>
        <begin position="80"/>
        <end position="101"/>
    </location>
</feature>
<protein>
    <submittedName>
        <fullName evidence="2">Putative membrane protein YczE</fullName>
    </submittedName>
</protein>
<keyword evidence="1" id="KW-0472">Membrane</keyword>